<accession>A0A8X8B6Z7</accession>
<dbReference type="InterPro" id="IPR013197">
    <property type="entry name" value="RNA_pol_III_RPC82-rel_HTH"/>
</dbReference>
<comment type="subcellular location">
    <subcellularLocation>
        <location evidence="1 7">Nucleus</location>
    </subcellularLocation>
</comment>
<comment type="caution">
    <text evidence="12">The sequence shown here is derived from an EMBL/GenBank/DDBJ whole genome shotgun (WGS) entry which is preliminary data.</text>
</comment>
<dbReference type="Pfam" id="PF08221">
    <property type="entry name" value="HTH_9"/>
    <property type="match status" value="1"/>
</dbReference>
<dbReference type="InterPro" id="IPR039748">
    <property type="entry name" value="RPC3"/>
</dbReference>
<keyword evidence="4 7" id="KW-0240">DNA-directed RNA polymerase</keyword>
<dbReference type="InterPro" id="IPR055207">
    <property type="entry name" value="POLR3C_WHD"/>
</dbReference>
<dbReference type="FunFam" id="1.10.10.10:FF:000218">
    <property type="entry name" value="DNA-directed RNA polymerase III subunit RPC3"/>
    <property type="match status" value="1"/>
</dbReference>
<keyword evidence="6 7" id="KW-0539">Nucleus</keyword>
<feature type="domain" description="DNA-directed RNA polymerase III subunit RPC3 winged-helix" evidence="11">
    <location>
        <begin position="373"/>
        <end position="440"/>
    </location>
</feature>
<dbReference type="AlphaFoldDB" id="A0A8X8B6Z7"/>
<protein>
    <recommendedName>
        <fullName evidence="3 7">DNA-directed RNA polymerase III subunit RPC3</fullName>
        <shortName evidence="7">RNA polymerase III subunit C3</shortName>
    </recommendedName>
</protein>
<dbReference type="InterPro" id="IPR008806">
    <property type="entry name" value="RNA_pol_III_Rpc82_C"/>
</dbReference>
<dbReference type="GO" id="GO:0006351">
    <property type="term" value="P:DNA-templated transcription"/>
    <property type="evidence" value="ECO:0007669"/>
    <property type="project" value="InterPro"/>
</dbReference>
<comment type="subunit">
    <text evidence="7">Component of the RNA polymerase III (Pol III) complex consisting of 17 subunits.</text>
</comment>
<dbReference type="Gene3D" id="1.10.10.10">
    <property type="entry name" value="Winged helix-like DNA-binding domain superfamily/Winged helix DNA-binding domain"/>
    <property type="match status" value="4"/>
</dbReference>
<gene>
    <name evidence="12" type="ORF">Bca52824_009572</name>
</gene>
<comment type="function">
    <text evidence="7">DNA-dependent RNA polymerase catalyzes the transcription of DNA into RNA using the four ribonucleoside triphosphates as substrates. Specific core component of RNA polymerase III which synthesizes small RNAs, such as 5S rRNA and tRNAs.</text>
</comment>
<comment type="similarity">
    <text evidence="2 7">Belongs to the eukaryotic RPC3/POLR3C RNA polymerase subunit family.</text>
</comment>
<feature type="domain" description="RNA polymerase III Rpc82 C -terminal" evidence="9">
    <location>
        <begin position="152"/>
        <end position="365"/>
    </location>
</feature>
<keyword evidence="5 7" id="KW-0804">Transcription</keyword>
<feature type="region of interest" description="Disordered" evidence="8">
    <location>
        <begin position="225"/>
        <end position="250"/>
    </location>
</feature>
<evidence type="ECO:0000256" key="1">
    <source>
        <dbReference type="ARBA" id="ARBA00004123"/>
    </source>
</evidence>
<reference evidence="12 13" key="1">
    <citation type="submission" date="2020-02" db="EMBL/GenBank/DDBJ databases">
        <authorList>
            <person name="Ma Q."/>
            <person name="Huang Y."/>
            <person name="Song X."/>
            <person name="Pei D."/>
        </authorList>
    </citation>
    <scope>NUCLEOTIDE SEQUENCE [LARGE SCALE GENOMIC DNA]</scope>
    <source>
        <strain evidence="12">Sxm20200214</strain>
        <tissue evidence="12">Leaf</tissue>
    </source>
</reference>
<evidence type="ECO:0000313" key="12">
    <source>
        <dbReference type="EMBL" id="KAG2326844.1"/>
    </source>
</evidence>
<evidence type="ECO:0000256" key="7">
    <source>
        <dbReference type="RuleBase" id="RU367076"/>
    </source>
</evidence>
<evidence type="ECO:0000256" key="4">
    <source>
        <dbReference type="ARBA" id="ARBA00022478"/>
    </source>
</evidence>
<feature type="region of interest" description="Disordered" evidence="8">
    <location>
        <begin position="168"/>
        <end position="190"/>
    </location>
</feature>
<dbReference type="InterPro" id="IPR036388">
    <property type="entry name" value="WH-like_DNA-bd_sf"/>
</dbReference>
<evidence type="ECO:0000259" key="11">
    <source>
        <dbReference type="Pfam" id="PF22536"/>
    </source>
</evidence>
<dbReference type="GO" id="GO:0003697">
    <property type="term" value="F:single-stranded DNA binding"/>
    <property type="evidence" value="ECO:0007669"/>
    <property type="project" value="UniProtKB-UniRule"/>
</dbReference>
<evidence type="ECO:0000256" key="2">
    <source>
        <dbReference type="ARBA" id="ARBA00007206"/>
    </source>
</evidence>
<evidence type="ECO:0000256" key="6">
    <source>
        <dbReference type="ARBA" id="ARBA00023242"/>
    </source>
</evidence>
<evidence type="ECO:0000256" key="3">
    <source>
        <dbReference type="ARBA" id="ARBA00016689"/>
    </source>
</evidence>
<feature type="domain" description="RNA polymerase III subunit RPC82-related helix-turn-helix" evidence="10">
    <location>
        <begin position="12"/>
        <end position="72"/>
    </location>
</feature>
<dbReference type="Pfam" id="PF22536">
    <property type="entry name" value="WHD_POLR3C"/>
    <property type="match status" value="1"/>
</dbReference>
<dbReference type="FunFam" id="1.10.10.10:FF:000420">
    <property type="entry name" value="RNA polymerase III subunit, putative"/>
    <property type="match status" value="1"/>
</dbReference>
<sequence>MTTTTEFGIVYAVHIITTHFGSVVSKVCDCLLRRGPLSSREISRLAESDINHNKVKDILCLLIHQNCVQAFSVEPPDGSESKATVQYIALFSNILHRARYSKFAKVVNEELGSQCGGVLEALLSNGRLTLEQLIDRDRDSKKSIGSEAMRDSLEKLVAARFVERVPSPEPVLGNKEEGPAQKKRGAKASKIFKEPESLEERILEAATPVDAIRFPIIFEQDSSSALADEDSNVSEKKRKQPDVDSSGPSNEVIWRPNFEELIRRLRHKACVEIVKERRDEGCANVLKAMLEVGRTQEKKAKTDKSVPMSMGSIYEELIKTDAGREMTQERVEECLEQMSATSSYLPAFVIETDDSYIVDFKSIFSVAQKDEMESVVMRRYGKEAFRMFRYLSQEDRFVETDKIADAALTEKKDTPQILLKMWKDGYLHMQKLAVTGVYMPFLLWKVNKLIVSRQMLDEMCHASLNVSLRLTHEMDSEKELLLLPMEKLEGALKERRIKNRAKIVLLSSTRFKLDDAIMLFHDF</sequence>
<evidence type="ECO:0000259" key="10">
    <source>
        <dbReference type="Pfam" id="PF08221"/>
    </source>
</evidence>
<keyword evidence="13" id="KW-1185">Reference proteome</keyword>
<dbReference type="GO" id="GO:0005666">
    <property type="term" value="C:RNA polymerase III complex"/>
    <property type="evidence" value="ECO:0007669"/>
    <property type="project" value="UniProtKB-UniRule"/>
</dbReference>
<dbReference type="Proteomes" id="UP000886595">
    <property type="component" value="Unassembled WGS sequence"/>
</dbReference>
<evidence type="ECO:0000313" key="13">
    <source>
        <dbReference type="Proteomes" id="UP000886595"/>
    </source>
</evidence>
<dbReference type="FunFam" id="1.10.10.10:FF:000515">
    <property type="entry name" value="DNA-directed RNA polymerase III subunit rpc3"/>
    <property type="match status" value="1"/>
</dbReference>
<dbReference type="Pfam" id="PF05645">
    <property type="entry name" value="RNA_pol_Rpc82"/>
    <property type="match status" value="1"/>
</dbReference>
<dbReference type="OrthoDB" id="272392at2759"/>
<evidence type="ECO:0000259" key="9">
    <source>
        <dbReference type="Pfam" id="PF05645"/>
    </source>
</evidence>
<organism evidence="12 13">
    <name type="scientific">Brassica carinata</name>
    <name type="common">Ethiopian mustard</name>
    <name type="synonym">Abyssinian cabbage</name>
    <dbReference type="NCBI Taxonomy" id="52824"/>
    <lineage>
        <taxon>Eukaryota</taxon>
        <taxon>Viridiplantae</taxon>
        <taxon>Streptophyta</taxon>
        <taxon>Embryophyta</taxon>
        <taxon>Tracheophyta</taxon>
        <taxon>Spermatophyta</taxon>
        <taxon>Magnoliopsida</taxon>
        <taxon>eudicotyledons</taxon>
        <taxon>Gunneridae</taxon>
        <taxon>Pentapetalae</taxon>
        <taxon>rosids</taxon>
        <taxon>malvids</taxon>
        <taxon>Brassicales</taxon>
        <taxon>Brassicaceae</taxon>
        <taxon>Brassiceae</taxon>
        <taxon>Brassica</taxon>
    </lineage>
</organism>
<dbReference type="PANTHER" id="PTHR12949">
    <property type="entry name" value="RNA POLYMERASE III DNA DIRECTED -RELATED"/>
    <property type="match status" value="1"/>
</dbReference>
<dbReference type="PANTHER" id="PTHR12949:SF0">
    <property type="entry name" value="DNA-DIRECTED RNA POLYMERASE III SUBUNIT RPC3"/>
    <property type="match status" value="1"/>
</dbReference>
<proteinExistence type="inferred from homology"/>
<dbReference type="FunFam" id="1.10.10.10:FF:000827">
    <property type="entry name" value="RNA polymerase III subunit RPC82 family protein"/>
    <property type="match status" value="1"/>
</dbReference>
<dbReference type="EMBL" id="JAAMPC010000002">
    <property type="protein sequence ID" value="KAG2326844.1"/>
    <property type="molecule type" value="Genomic_DNA"/>
</dbReference>
<evidence type="ECO:0000256" key="8">
    <source>
        <dbReference type="SAM" id="MobiDB-lite"/>
    </source>
</evidence>
<evidence type="ECO:0000256" key="5">
    <source>
        <dbReference type="ARBA" id="ARBA00023163"/>
    </source>
</evidence>
<name>A0A8X8B6Z7_BRACI</name>